<keyword evidence="2" id="KW-1185">Reference proteome</keyword>
<gene>
    <name evidence="1" type="ORF">GCM10023200_05880</name>
</gene>
<protein>
    <submittedName>
        <fullName evidence="1">Uncharacterized protein</fullName>
    </submittedName>
</protein>
<evidence type="ECO:0000313" key="1">
    <source>
        <dbReference type="EMBL" id="GAA4776025.1"/>
    </source>
</evidence>
<evidence type="ECO:0000313" key="2">
    <source>
        <dbReference type="Proteomes" id="UP001500928"/>
    </source>
</evidence>
<organism evidence="1 2">
    <name type="scientific">Actinomycetospora chlora</name>
    <dbReference type="NCBI Taxonomy" id="663608"/>
    <lineage>
        <taxon>Bacteria</taxon>
        <taxon>Bacillati</taxon>
        <taxon>Actinomycetota</taxon>
        <taxon>Actinomycetes</taxon>
        <taxon>Pseudonocardiales</taxon>
        <taxon>Pseudonocardiaceae</taxon>
        <taxon>Actinomycetospora</taxon>
    </lineage>
</organism>
<accession>A0ABP9A8L2</accession>
<dbReference type="RefSeq" id="WP_345410895.1">
    <property type="nucleotide sequence ID" value="NZ_BAABHO010000003.1"/>
</dbReference>
<dbReference type="EMBL" id="BAABHO010000003">
    <property type="protein sequence ID" value="GAA4776025.1"/>
    <property type="molecule type" value="Genomic_DNA"/>
</dbReference>
<reference evidence="2" key="1">
    <citation type="journal article" date="2019" name="Int. J. Syst. Evol. Microbiol.">
        <title>The Global Catalogue of Microorganisms (GCM) 10K type strain sequencing project: providing services to taxonomists for standard genome sequencing and annotation.</title>
        <authorList>
            <consortium name="The Broad Institute Genomics Platform"/>
            <consortium name="The Broad Institute Genome Sequencing Center for Infectious Disease"/>
            <person name="Wu L."/>
            <person name="Ma J."/>
        </authorList>
    </citation>
    <scope>NUCLEOTIDE SEQUENCE [LARGE SCALE GENOMIC DNA]</scope>
    <source>
        <strain evidence="2">JCM 17979</strain>
    </source>
</reference>
<comment type="caution">
    <text evidence="1">The sequence shown here is derived from an EMBL/GenBank/DDBJ whole genome shotgun (WGS) entry which is preliminary data.</text>
</comment>
<name>A0ABP9A8L2_9PSEU</name>
<dbReference type="Proteomes" id="UP001500928">
    <property type="component" value="Unassembled WGS sequence"/>
</dbReference>
<sequence length="123" mass="13163">MMITNRDLDVIGPLAAVPGPRAAAPQVDTGGADEFELLRDAPTAHAGWSLRCRREARVVWSMPLAPRGAAPGVRPGIAQAVAVRVLSELGVFVSGWNQLDDGTESDDAWRFVARRPRHASALV</sequence>
<proteinExistence type="predicted"/>